<keyword evidence="4" id="KW-0804">Transcription</keyword>
<dbReference type="InterPro" id="IPR036388">
    <property type="entry name" value="WH-like_DNA-bd_sf"/>
</dbReference>
<name>A0A942UCM7_9BACI</name>
<reference evidence="6" key="1">
    <citation type="submission" date="2021-05" db="EMBL/GenBank/DDBJ databases">
        <title>Novel Bacillus species.</title>
        <authorList>
            <person name="Liu G."/>
        </authorList>
    </citation>
    <scope>NUCLEOTIDE SEQUENCE</scope>
    <source>
        <strain evidence="6">FJAT-49825</strain>
    </source>
</reference>
<gene>
    <name evidence="6" type="ORF">KHA99_20695</name>
</gene>
<dbReference type="CDD" id="cd08420">
    <property type="entry name" value="PBP2_CysL_like"/>
    <property type="match status" value="1"/>
</dbReference>
<dbReference type="PRINTS" id="PR00039">
    <property type="entry name" value="HTHLYSR"/>
</dbReference>
<evidence type="ECO:0000256" key="3">
    <source>
        <dbReference type="ARBA" id="ARBA00023125"/>
    </source>
</evidence>
<dbReference type="Proteomes" id="UP000679749">
    <property type="component" value="Unassembled WGS sequence"/>
</dbReference>
<keyword evidence="7" id="KW-1185">Reference proteome</keyword>
<keyword evidence="3" id="KW-0238">DNA-binding</keyword>
<accession>A0A942UCM7</accession>
<evidence type="ECO:0000256" key="2">
    <source>
        <dbReference type="ARBA" id="ARBA00023015"/>
    </source>
</evidence>
<comment type="caution">
    <text evidence="6">The sequence shown here is derived from an EMBL/GenBank/DDBJ whole genome shotgun (WGS) entry which is preliminary data.</text>
</comment>
<evidence type="ECO:0000256" key="4">
    <source>
        <dbReference type="ARBA" id="ARBA00023163"/>
    </source>
</evidence>
<comment type="similarity">
    <text evidence="1">Belongs to the LysR transcriptional regulatory family.</text>
</comment>
<dbReference type="PANTHER" id="PTHR30126:SF39">
    <property type="entry name" value="HTH-TYPE TRANSCRIPTIONAL REGULATOR CYSL"/>
    <property type="match status" value="1"/>
</dbReference>
<dbReference type="RefSeq" id="WP_213119373.1">
    <property type="nucleotide sequence ID" value="NZ_JAGYPF010000004.1"/>
</dbReference>
<protein>
    <submittedName>
        <fullName evidence="6">LysR family transcriptional regulator</fullName>
    </submittedName>
</protein>
<dbReference type="PANTHER" id="PTHR30126">
    <property type="entry name" value="HTH-TYPE TRANSCRIPTIONAL REGULATOR"/>
    <property type="match status" value="1"/>
</dbReference>
<dbReference type="GO" id="GO:0003700">
    <property type="term" value="F:DNA-binding transcription factor activity"/>
    <property type="evidence" value="ECO:0007669"/>
    <property type="project" value="InterPro"/>
</dbReference>
<dbReference type="PROSITE" id="PS50931">
    <property type="entry name" value="HTH_LYSR"/>
    <property type="match status" value="1"/>
</dbReference>
<dbReference type="EMBL" id="JAGYPF010000004">
    <property type="protein sequence ID" value="MBS4214869.1"/>
    <property type="molecule type" value="Genomic_DNA"/>
</dbReference>
<dbReference type="GO" id="GO:0000976">
    <property type="term" value="F:transcription cis-regulatory region binding"/>
    <property type="evidence" value="ECO:0007669"/>
    <property type="project" value="TreeGrafter"/>
</dbReference>
<dbReference type="InterPro" id="IPR005119">
    <property type="entry name" value="LysR_subst-bd"/>
</dbReference>
<evidence type="ECO:0000259" key="5">
    <source>
        <dbReference type="PROSITE" id="PS50931"/>
    </source>
</evidence>
<proteinExistence type="inferred from homology"/>
<sequence length="298" mass="34121">MDYHLLTFVTVAEKKNFTRAAEALHISQSAVTLSIKVLEKQYELKLLDRSNKYVRLTKAGEILYQHAKQILSLYDRMNRLIDEMTHSASGILTIGSSYTFGEYLLPRIISEFTEEFPLIKPNIAIRNSHRIISQLLRGELDLGIVEGIVENPKLHIQPFAQDEMVLIVSPKHPLALKQEVELHDLKDETWIIREKGSATRQAINQLFSENNFAPSEIRSFGSSQIIKESVEAGLGISILSIHTIRKEMELKSLHTLRIKNNPMIRNFCYVIPKTDLQPRSVSLFLSFLENYSTLDIFV</sequence>
<dbReference type="FunFam" id="1.10.10.10:FF:000001">
    <property type="entry name" value="LysR family transcriptional regulator"/>
    <property type="match status" value="1"/>
</dbReference>
<dbReference type="AlphaFoldDB" id="A0A942UCM7"/>
<dbReference type="Gene3D" id="3.40.190.290">
    <property type="match status" value="1"/>
</dbReference>
<dbReference type="InterPro" id="IPR000847">
    <property type="entry name" value="LysR_HTH_N"/>
</dbReference>
<dbReference type="Pfam" id="PF03466">
    <property type="entry name" value="LysR_substrate"/>
    <property type="match status" value="1"/>
</dbReference>
<evidence type="ECO:0000313" key="6">
    <source>
        <dbReference type="EMBL" id="MBS4214869.1"/>
    </source>
</evidence>
<keyword evidence="2" id="KW-0805">Transcription regulation</keyword>
<organism evidence="6 7">
    <name type="scientific">Neobacillus rhizophilus</name>
    <dbReference type="NCBI Taxonomy" id="2833579"/>
    <lineage>
        <taxon>Bacteria</taxon>
        <taxon>Bacillati</taxon>
        <taxon>Bacillota</taxon>
        <taxon>Bacilli</taxon>
        <taxon>Bacillales</taxon>
        <taxon>Bacillaceae</taxon>
        <taxon>Neobacillus</taxon>
    </lineage>
</organism>
<evidence type="ECO:0000256" key="1">
    <source>
        <dbReference type="ARBA" id="ARBA00009437"/>
    </source>
</evidence>
<dbReference type="SUPFAM" id="SSF46785">
    <property type="entry name" value="Winged helix' DNA-binding domain"/>
    <property type="match status" value="1"/>
</dbReference>
<feature type="domain" description="HTH lysR-type" evidence="5">
    <location>
        <begin position="1"/>
        <end position="57"/>
    </location>
</feature>
<dbReference type="SUPFAM" id="SSF53850">
    <property type="entry name" value="Periplasmic binding protein-like II"/>
    <property type="match status" value="1"/>
</dbReference>
<dbReference type="InterPro" id="IPR036390">
    <property type="entry name" value="WH_DNA-bd_sf"/>
</dbReference>
<dbReference type="Gene3D" id="1.10.10.10">
    <property type="entry name" value="Winged helix-like DNA-binding domain superfamily/Winged helix DNA-binding domain"/>
    <property type="match status" value="1"/>
</dbReference>
<evidence type="ECO:0000313" key="7">
    <source>
        <dbReference type="Proteomes" id="UP000679749"/>
    </source>
</evidence>
<dbReference type="Pfam" id="PF00126">
    <property type="entry name" value="HTH_1"/>
    <property type="match status" value="1"/>
</dbReference>